<protein>
    <submittedName>
        <fullName evidence="2">Uncharacterized protein</fullName>
    </submittedName>
</protein>
<organism evidence="2 3">
    <name type="scientific">Antrihabitans stalagmiti</name>
    <dbReference type="NCBI Taxonomy" id="2799499"/>
    <lineage>
        <taxon>Bacteria</taxon>
        <taxon>Bacillati</taxon>
        <taxon>Actinomycetota</taxon>
        <taxon>Actinomycetes</taxon>
        <taxon>Mycobacteriales</taxon>
        <taxon>Nocardiaceae</taxon>
        <taxon>Antrihabitans</taxon>
    </lineage>
</organism>
<dbReference type="AlphaFoldDB" id="A0A934NVU0"/>
<accession>A0A934NVU0</accession>
<comment type="caution">
    <text evidence="2">The sequence shown here is derived from an EMBL/GenBank/DDBJ whole genome shotgun (WGS) entry which is preliminary data.</text>
</comment>
<feature type="chain" id="PRO_5037761026" evidence="1">
    <location>
        <begin position="31"/>
        <end position="222"/>
    </location>
</feature>
<keyword evidence="1" id="KW-0732">Signal</keyword>
<evidence type="ECO:0000313" key="2">
    <source>
        <dbReference type="EMBL" id="MBJ8342203.1"/>
    </source>
</evidence>
<name>A0A934NVU0_9NOCA</name>
<sequence>MGRLHVMRKLTGVVATAAAAALVFAGPASSAPTVGEDIDWNAAALQLRDIARESGNADALAAMNRLVEAPKQFAPQDFARQDAALPAQPFQIPAFSDTGRMDPASGQLYGSGIALGVDGFRFGFFGGPGTISPNQGGAKLEVIWLNLLSGRSGTEVLNEHLDVPVDTTIRTRALNPGGGPIVAAVYGSLWHRWSVPVSDQYPDGFKYVKSTIFWPSMGSVLG</sequence>
<dbReference type="Proteomes" id="UP000655868">
    <property type="component" value="Unassembled WGS sequence"/>
</dbReference>
<evidence type="ECO:0000256" key="1">
    <source>
        <dbReference type="SAM" id="SignalP"/>
    </source>
</evidence>
<proteinExistence type="predicted"/>
<feature type="signal peptide" evidence="1">
    <location>
        <begin position="1"/>
        <end position="30"/>
    </location>
</feature>
<evidence type="ECO:0000313" key="3">
    <source>
        <dbReference type="Proteomes" id="UP000655868"/>
    </source>
</evidence>
<gene>
    <name evidence="2" type="ORF">JGU71_25255</name>
</gene>
<keyword evidence="3" id="KW-1185">Reference proteome</keyword>
<dbReference type="EMBL" id="JAEMNV010000010">
    <property type="protein sequence ID" value="MBJ8342203.1"/>
    <property type="molecule type" value="Genomic_DNA"/>
</dbReference>
<reference evidence="2" key="1">
    <citation type="submission" date="2020-12" db="EMBL/GenBank/DDBJ databases">
        <title>Antrihabitans popcorni sp. nov. and Antrihabitans auranticaus sp. nov., isolated from a larva cave.</title>
        <authorList>
            <person name="Lee S.D."/>
            <person name="Kim I.S."/>
        </authorList>
    </citation>
    <scope>NUCLEOTIDE SEQUENCE</scope>
    <source>
        <strain evidence="2">YC3-6</strain>
    </source>
</reference>